<reference evidence="4" key="1">
    <citation type="journal article" date="2013" name="Ind. Biotechnol.">
        <title>Comparative genomics analysis of Trichoderma reesei strains.</title>
        <authorList>
            <person name="Koike H."/>
            <person name="Aerts A."/>
            <person name="LaButti K."/>
            <person name="Grigoriev I.V."/>
            <person name="Baker S.E."/>
        </authorList>
    </citation>
    <scope>NUCLEOTIDE SEQUENCE [LARGE SCALE GENOMIC DNA]</scope>
    <source>
        <strain evidence="4">ATCC 56765 / BCRC 32924 / NRRL 11460 / Rut C-30</strain>
    </source>
</reference>
<dbReference type="Proteomes" id="UP000024376">
    <property type="component" value="Unassembled WGS sequence"/>
</dbReference>
<dbReference type="AlphaFoldDB" id="A0A024RX81"/>
<dbReference type="HOGENOM" id="CLU_117760_0_0_1"/>
<evidence type="ECO:0008006" key="5">
    <source>
        <dbReference type="Google" id="ProtNLM"/>
    </source>
</evidence>
<keyword evidence="2" id="KW-0732">Signal</keyword>
<protein>
    <recommendedName>
        <fullName evidence="5">Infection structure specific protein</fullName>
    </recommendedName>
</protein>
<dbReference type="OrthoDB" id="3561078at2759"/>
<organism evidence="3 4">
    <name type="scientific">Hypocrea jecorina (strain ATCC 56765 / BCRC 32924 / NRRL 11460 / Rut C-30)</name>
    <name type="common">Trichoderma reesei</name>
    <dbReference type="NCBI Taxonomy" id="1344414"/>
    <lineage>
        <taxon>Eukaryota</taxon>
        <taxon>Fungi</taxon>
        <taxon>Dikarya</taxon>
        <taxon>Ascomycota</taxon>
        <taxon>Pezizomycotina</taxon>
        <taxon>Sordariomycetes</taxon>
        <taxon>Hypocreomycetidae</taxon>
        <taxon>Hypocreales</taxon>
        <taxon>Hypocreaceae</taxon>
        <taxon>Trichoderma</taxon>
    </lineage>
</organism>
<evidence type="ECO:0000256" key="2">
    <source>
        <dbReference type="SAM" id="SignalP"/>
    </source>
</evidence>
<feature type="signal peptide" evidence="2">
    <location>
        <begin position="1"/>
        <end position="18"/>
    </location>
</feature>
<evidence type="ECO:0000313" key="4">
    <source>
        <dbReference type="Proteomes" id="UP000024376"/>
    </source>
</evidence>
<dbReference type="EMBL" id="KI911168">
    <property type="protein sequence ID" value="ETR97693.1"/>
    <property type="molecule type" value="Genomic_DNA"/>
</dbReference>
<sequence length="193" mass="19392">MSSNKALLLLTLTASASAAINYMAIPQVRDLLPAPTPVSHNLNLARDAADDAECASSALDLLQSLPTPPPALLSDLSKSAQQEQTDPCKLSFPASLSDDVSSYSSKVLSWYSGHEAELTSLAKQCSAAQSYTGLVNVCTDDDSSGSGSAASKTADATTKTAGAGAATSTNVGAAHETGMAFAALAAAGIAAIL</sequence>
<feature type="chain" id="PRO_5001536736" description="Infection structure specific protein" evidence="2">
    <location>
        <begin position="19"/>
        <end position="193"/>
    </location>
</feature>
<proteinExistence type="predicted"/>
<gene>
    <name evidence="3" type="ORF">M419DRAFT_12488</name>
</gene>
<evidence type="ECO:0000313" key="3">
    <source>
        <dbReference type="EMBL" id="ETR97693.1"/>
    </source>
</evidence>
<name>A0A024RX81_HYPJR</name>
<dbReference type="KEGG" id="trr:M419DRAFT_12488"/>
<evidence type="ECO:0000256" key="1">
    <source>
        <dbReference type="SAM" id="MobiDB-lite"/>
    </source>
</evidence>
<accession>A0A024RX81</accession>
<feature type="region of interest" description="Disordered" evidence="1">
    <location>
        <begin position="146"/>
        <end position="165"/>
    </location>
</feature>